<protein>
    <submittedName>
        <fullName evidence="1">Uncharacterized protein</fullName>
    </submittedName>
</protein>
<sequence length="49" mass="5376">MLMAAPMSFAETGERGHTKPVMCDFVRLRAAAILELLSYGMDLGGFPWS</sequence>
<comment type="caution">
    <text evidence="1">The sequence shown here is derived from an EMBL/GenBank/DDBJ whole genome shotgun (WGS) entry which is preliminary data.</text>
</comment>
<name>A0ACC5SPY8_ENSAD</name>
<keyword evidence="2" id="KW-1185">Reference proteome</keyword>
<dbReference type="EMBL" id="JAGGJR010000001">
    <property type="protein sequence ID" value="MBP1870769.1"/>
    <property type="molecule type" value="Genomic_DNA"/>
</dbReference>
<evidence type="ECO:0000313" key="1">
    <source>
        <dbReference type="EMBL" id="MBP1870769.1"/>
    </source>
</evidence>
<proteinExistence type="predicted"/>
<organism evidence="1 2">
    <name type="scientific">Ensifer adhaerens</name>
    <name type="common">Sinorhizobium morelense</name>
    <dbReference type="NCBI Taxonomy" id="106592"/>
    <lineage>
        <taxon>Bacteria</taxon>
        <taxon>Pseudomonadati</taxon>
        <taxon>Pseudomonadota</taxon>
        <taxon>Alphaproteobacteria</taxon>
        <taxon>Hyphomicrobiales</taxon>
        <taxon>Rhizobiaceae</taxon>
        <taxon>Sinorhizobium/Ensifer group</taxon>
        <taxon>Ensifer</taxon>
    </lineage>
</organism>
<evidence type="ECO:0000313" key="2">
    <source>
        <dbReference type="Proteomes" id="UP000823773"/>
    </source>
</evidence>
<reference evidence="1" key="1">
    <citation type="submission" date="2021-03" db="EMBL/GenBank/DDBJ databases">
        <title>Genomic Encyclopedia of Type Strains, Phase IV (KMG-IV): sequencing the most valuable type-strain genomes for metagenomic binning, comparative biology and taxonomic classification.</title>
        <authorList>
            <person name="Goeker M."/>
        </authorList>
    </citation>
    <scope>NUCLEOTIDE SEQUENCE</scope>
    <source>
        <strain evidence="1">DSM 18131</strain>
    </source>
</reference>
<gene>
    <name evidence="1" type="ORF">J2Z19_000466</name>
</gene>
<dbReference type="Proteomes" id="UP000823773">
    <property type="component" value="Unassembled WGS sequence"/>
</dbReference>
<accession>A0ACC5SPY8</accession>